<organism evidence="1 2">
    <name type="scientific">Ficus carica</name>
    <name type="common">Common fig</name>
    <dbReference type="NCBI Taxonomy" id="3494"/>
    <lineage>
        <taxon>Eukaryota</taxon>
        <taxon>Viridiplantae</taxon>
        <taxon>Streptophyta</taxon>
        <taxon>Embryophyta</taxon>
        <taxon>Tracheophyta</taxon>
        <taxon>Spermatophyta</taxon>
        <taxon>Magnoliopsida</taxon>
        <taxon>eudicotyledons</taxon>
        <taxon>Gunneridae</taxon>
        <taxon>Pentapetalae</taxon>
        <taxon>rosids</taxon>
        <taxon>fabids</taxon>
        <taxon>Rosales</taxon>
        <taxon>Moraceae</taxon>
        <taxon>Ficeae</taxon>
        <taxon>Ficus</taxon>
    </lineage>
</organism>
<reference evidence="1" key="1">
    <citation type="submission" date="2023-07" db="EMBL/GenBank/DDBJ databases">
        <title>draft genome sequence of fig (Ficus carica).</title>
        <authorList>
            <person name="Takahashi T."/>
            <person name="Nishimura K."/>
        </authorList>
    </citation>
    <scope>NUCLEOTIDE SEQUENCE</scope>
</reference>
<gene>
    <name evidence="1" type="ORF">TIFTF001_040829</name>
</gene>
<dbReference type="AlphaFoldDB" id="A0AA87Z811"/>
<keyword evidence="2" id="KW-1185">Reference proteome</keyword>
<evidence type="ECO:0000313" key="2">
    <source>
        <dbReference type="Proteomes" id="UP001187192"/>
    </source>
</evidence>
<dbReference type="Proteomes" id="UP001187192">
    <property type="component" value="Unassembled WGS sequence"/>
</dbReference>
<accession>A0AA87Z811</accession>
<protein>
    <submittedName>
        <fullName evidence="1">Uncharacterized protein</fullName>
    </submittedName>
</protein>
<comment type="caution">
    <text evidence="1">The sequence shown here is derived from an EMBL/GenBank/DDBJ whole genome shotgun (WGS) entry which is preliminary data.</text>
</comment>
<name>A0AA87Z811_FICCA</name>
<sequence length="93" mass="10193">MLVVFSGDGLLFGGFGLGTWVDFHPRSRQISRTYAAAVPLQPSRSPLVRSEADWHGKSFRCYVHRRASLVCIEASSKTGGLKTSCRLGEGHDI</sequence>
<evidence type="ECO:0000313" key="1">
    <source>
        <dbReference type="EMBL" id="GMN26265.1"/>
    </source>
</evidence>
<proteinExistence type="predicted"/>
<dbReference type="EMBL" id="BTGU01001608">
    <property type="protein sequence ID" value="GMN26265.1"/>
    <property type="molecule type" value="Genomic_DNA"/>
</dbReference>